<proteinExistence type="predicted"/>
<accession>A0A3S4IHW9</accession>
<keyword evidence="2" id="KW-1185">Reference proteome</keyword>
<reference evidence="1 2" key="1">
    <citation type="submission" date="2018-12" db="EMBL/GenBank/DDBJ databases">
        <authorList>
            <consortium name="Pathogen Informatics"/>
        </authorList>
    </citation>
    <scope>NUCLEOTIDE SEQUENCE [LARGE SCALE GENOMIC DNA]</scope>
    <source>
        <strain evidence="1 2">NCTC11466</strain>
    </source>
</reference>
<protein>
    <submittedName>
        <fullName evidence="1">Uncharacterized protein</fullName>
    </submittedName>
</protein>
<organism evidence="1 2">
    <name type="scientific">Cedecea lapagei</name>
    <dbReference type="NCBI Taxonomy" id="158823"/>
    <lineage>
        <taxon>Bacteria</taxon>
        <taxon>Pseudomonadati</taxon>
        <taxon>Pseudomonadota</taxon>
        <taxon>Gammaproteobacteria</taxon>
        <taxon>Enterobacterales</taxon>
        <taxon>Enterobacteriaceae</taxon>
        <taxon>Cedecea</taxon>
    </lineage>
</organism>
<dbReference type="RefSeq" id="WP_126356170.1">
    <property type="nucleotide sequence ID" value="NZ_LR134201.1"/>
</dbReference>
<gene>
    <name evidence="1" type="ORF">NCTC11466_02137</name>
</gene>
<evidence type="ECO:0000313" key="1">
    <source>
        <dbReference type="EMBL" id="VEB97395.1"/>
    </source>
</evidence>
<evidence type="ECO:0000313" key="2">
    <source>
        <dbReference type="Proteomes" id="UP000274122"/>
    </source>
</evidence>
<dbReference type="EMBL" id="LR134201">
    <property type="protein sequence ID" value="VEB97395.1"/>
    <property type="molecule type" value="Genomic_DNA"/>
</dbReference>
<dbReference type="Proteomes" id="UP000274122">
    <property type="component" value="Chromosome"/>
</dbReference>
<sequence length="786" mass="89866">MSQVSSNNYPQGIIAKGHIEKDFKFNTLSGSALGTIQAQLPHLPLSQRRSANRALFYFECFLWITHHSPIATVLDLQNCIFRDIQRLFYGALYSNSFLSAEIKYSSRKKIAQCFFKLLNKLSESFPVNVFVYSDITDDQTKQCIIQFEEMYIDPRRVSRLAGWHVVDRNSGSYRLKMRAIFDVLGHDFTTALYQESRRHALTQSHYGNYANIVSRLDDFLYLYDKDSKDRPPLCPELFQEPIFVYQFFWNFQRWHFESYAKRNQNQPKGRVLANLQRQWIRIISWAKNVLINSRLMQPPPGDVWPEGSKKLTRPLYEIGHHRYADGNALVSQKLLTQIPLSASDKEATELLFKKIKGDFNKVVLWARNQIDLINYRLCTVLSACEKGELIKQKVRISSKSFGQPHMVMNCLIKTIVESHRGFIVIDHSMRARLVGATGSSFSTMALAERLVLPTKYMIAPIAIWLVAQHPILTDASLLGCELFDRNGKRSGFVSTDSGSVLVVKKNRKGSQQEVVLSSEAISVVELLIQITTPLRNYLKKKNDDGWRRLFIVAGGQGFQEPYVFTNQISFAKILRQKEFVQAHSAKLGELISTLSLARIRATAGVIVYLNTLSIDKMAESLGNSKRVAMNHYLPPTIMQFFQERWVRIFQNAVIVYAMRDSHFLLKATDFDSMTELNKFLEKYALRALPEVTEPLNHSAEPELGASGSEIIISLDEEILRILISLRLAVENAGPCASGAAIYWSEFIIRVESHIESHNFPDPYLRSCLVKARRGANPQQFESLVYV</sequence>
<name>A0A3S4IHW9_9ENTR</name>
<dbReference type="KEGG" id="clap:NCTC11466_02137"/>
<dbReference type="AlphaFoldDB" id="A0A3S4IHW9"/>
<dbReference type="OrthoDB" id="8532641at2"/>